<dbReference type="PANTHER" id="PTHR38436:SF3">
    <property type="entry name" value="CARBOXYMETHYLENEBUTENOLIDASE-RELATED"/>
    <property type="match status" value="1"/>
</dbReference>
<evidence type="ECO:0008006" key="4">
    <source>
        <dbReference type="Google" id="ProtNLM"/>
    </source>
</evidence>
<name>A0A8H5ZHR9_COCSA</name>
<feature type="region of interest" description="Disordered" evidence="1">
    <location>
        <begin position="160"/>
        <end position="180"/>
    </location>
</feature>
<dbReference type="InterPro" id="IPR032710">
    <property type="entry name" value="NTF2-like_dom_sf"/>
</dbReference>
<dbReference type="GO" id="GO:0030638">
    <property type="term" value="P:polyketide metabolic process"/>
    <property type="evidence" value="ECO:0007669"/>
    <property type="project" value="InterPro"/>
</dbReference>
<proteinExistence type="predicted"/>
<sequence>MARFTPLLETEQAPTTSMKPQRISSHVTLQAPLSRRGRGPGLVLVLDHYAEIGPSEKYLDPPPLQKWAEEGFAVVQLLVPGNEAEDGGEFPLQKALDALKTCDGCEFDKGVGLISYISRTPYYVEEAACQNPAIKALISYGGRKFISLSSTNQPPQLIHASGPPLAHRRQSSSESVGISPSSVKTYRYEDAEKESGWILPSDPKYHKRNAGIAHTRSLTFLKPLLGGPYFDLEAVWEEHTKYEFGERDVAKTMATMVDQPYVNHIPTMTGGIGKTNLTSFYTHHFIFSNPPDTSLSLISRTVGIDRVIDEFIFTLTHTSTVPWLLPGIPPTGKRLAIPFTSVVALRGDRLCHEHISWDHASLLKQCGLLPDYVRFPYEIEGETVPEGKRVEVRLPVVGEEGSRKLADEGAEVSNALMGGTWRVVEDV</sequence>
<evidence type="ECO:0000313" key="3">
    <source>
        <dbReference type="Proteomes" id="UP000624244"/>
    </source>
</evidence>
<feature type="compositionally biased region" description="Polar residues" evidence="1">
    <location>
        <begin position="12"/>
        <end position="28"/>
    </location>
</feature>
<reference evidence="2" key="1">
    <citation type="submission" date="2019-11" db="EMBL/GenBank/DDBJ databases">
        <title>Bipolaris sorokiniana Genome sequencing.</title>
        <authorList>
            <person name="Wang H."/>
        </authorList>
    </citation>
    <scope>NUCLEOTIDE SEQUENCE</scope>
</reference>
<dbReference type="PANTHER" id="PTHR38436">
    <property type="entry name" value="POLYKETIDE CYCLASE SNOAL-LIKE DOMAIN"/>
    <property type="match status" value="1"/>
</dbReference>
<dbReference type="EMBL" id="WNKQ01000008">
    <property type="protein sequence ID" value="KAF5849522.1"/>
    <property type="molecule type" value="Genomic_DNA"/>
</dbReference>
<dbReference type="InterPro" id="IPR009959">
    <property type="entry name" value="Cyclase_SnoaL-like"/>
</dbReference>
<protein>
    <recommendedName>
        <fullName evidence="4">SnoaL-like domain-containing protein</fullName>
    </recommendedName>
</protein>
<gene>
    <name evidence="2" type="ORF">GGP41_005006</name>
</gene>
<dbReference type="Gene3D" id="3.10.450.50">
    <property type="match status" value="1"/>
</dbReference>
<organism evidence="2 3">
    <name type="scientific">Cochliobolus sativus</name>
    <name type="common">Common root rot and spot blotch fungus</name>
    <name type="synonym">Bipolaris sorokiniana</name>
    <dbReference type="NCBI Taxonomy" id="45130"/>
    <lineage>
        <taxon>Eukaryota</taxon>
        <taxon>Fungi</taxon>
        <taxon>Dikarya</taxon>
        <taxon>Ascomycota</taxon>
        <taxon>Pezizomycotina</taxon>
        <taxon>Dothideomycetes</taxon>
        <taxon>Pleosporomycetidae</taxon>
        <taxon>Pleosporales</taxon>
        <taxon>Pleosporineae</taxon>
        <taxon>Pleosporaceae</taxon>
        <taxon>Bipolaris</taxon>
    </lineage>
</organism>
<dbReference type="AlphaFoldDB" id="A0A8H5ZHR9"/>
<dbReference type="SUPFAM" id="SSF54427">
    <property type="entry name" value="NTF2-like"/>
    <property type="match status" value="1"/>
</dbReference>
<comment type="caution">
    <text evidence="2">The sequence shown here is derived from an EMBL/GenBank/DDBJ whole genome shotgun (WGS) entry which is preliminary data.</text>
</comment>
<evidence type="ECO:0000256" key="1">
    <source>
        <dbReference type="SAM" id="MobiDB-lite"/>
    </source>
</evidence>
<dbReference type="Proteomes" id="UP000624244">
    <property type="component" value="Unassembled WGS sequence"/>
</dbReference>
<accession>A0A8H5ZHR9</accession>
<evidence type="ECO:0000313" key="2">
    <source>
        <dbReference type="EMBL" id="KAF5849522.1"/>
    </source>
</evidence>
<feature type="region of interest" description="Disordered" evidence="1">
    <location>
        <begin position="1"/>
        <end position="30"/>
    </location>
</feature>